<feature type="transmembrane region" description="Helical" evidence="1">
    <location>
        <begin position="28"/>
        <end position="50"/>
    </location>
</feature>
<reference evidence="2 3" key="2">
    <citation type="submission" date="2018-03" db="EMBL/GenBank/DDBJ databases">
        <title>The ancient ancestry and fast evolution of plastids.</title>
        <authorList>
            <person name="Moore K.R."/>
            <person name="Magnabosco C."/>
            <person name="Momper L."/>
            <person name="Gold D.A."/>
            <person name="Bosak T."/>
            <person name="Fournier G.P."/>
        </authorList>
    </citation>
    <scope>NUCLEOTIDE SEQUENCE [LARGE SCALE GENOMIC DNA]</scope>
    <source>
        <strain evidence="2 3">ULC18</strain>
    </source>
</reference>
<organism evidence="2 3">
    <name type="scientific">Stenomitos frigidus ULC18</name>
    <dbReference type="NCBI Taxonomy" id="2107698"/>
    <lineage>
        <taxon>Bacteria</taxon>
        <taxon>Bacillati</taxon>
        <taxon>Cyanobacteriota</taxon>
        <taxon>Cyanophyceae</taxon>
        <taxon>Leptolyngbyales</taxon>
        <taxon>Leptolyngbyaceae</taxon>
        <taxon>Stenomitos</taxon>
    </lineage>
</organism>
<feature type="transmembrane region" description="Helical" evidence="1">
    <location>
        <begin position="89"/>
        <end position="120"/>
    </location>
</feature>
<gene>
    <name evidence="2" type="ORF">C7B82_01650</name>
</gene>
<evidence type="ECO:0000313" key="2">
    <source>
        <dbReference type="EMBL" id="PSB34902.1"/>
    </source>
</evidence>
<dbReference type="EMBL" id="PVWK01000011">
    <property type="protein sequence ID" value="PSB34902.1"/>
    <property type="molecule type" value="Genomic_DNA"/>
</dbReference>
<keyword evidence="3" id="KW-1185">Reference proteome</keyword>
<feature type="transmembrane region" description="Helical" evidence="1">
    <location>
        <begin position="132"/>
        <end position="151"/>
    </location>
</feature>
<evidence type="ECO:0000313" key="3">
    <source>
        <dbReference type="Proteomes" id="UP000239576"/>
    </source>
</evidence>
<feature type="transmembrane region" description="Helical" evidence="1">
    <location>
        <begin position="62"/>
        <end position="82"/>
    </location>
</feature>
<keyword evidence="1" id="KW-0472">Membrane</keyword>
<accession>A0A2T1EQ72</accession>
<sequence length="232" mass="25226">MPRQSTEKQPHPSSQSLSLKKSWTLWEWWVGIMAIAQLIGLGIGFVASAITNSIGIEHAATVFHLVGLLEGIVLGVAQWLVLRRYVKRINAWVIVTAIAVMVAWLIGLKVSALMIFSIGLDPTLTTAMKTRALLQGVFFLGVWVGGVLGFAQWTVLKAHIHRAFLWIVANALAWALGLVVAFMMVGMTHTDQFNLETVLLGAATGLTTGAVVGAITGVALIWLLKPRLLRRN</sequence>
<comment type="caution">
    <text evidence="2">The sequence shown here is derived from an EMBL/GenBank/DDBJ whole genome shotgun (WGS) entry which is preliminary data.</text>
</comment>
<dbReference type="Proteomes" id="UP000239576">
    <property type="component" value="Unassembled WGS sequence"/>
</dbReference>
<feature type="transmembrane region" description="Helical" evidence="1">
    <location>
        <begin position="163"/>
        <end position="186"/>
    </location>
</feature>
<dbReference type="OrthoDB" id="510168at2"/>
<evidence type="ECO:0000256" key="1">
    <source>
        <dbReference type="SAM" id="Phobius"/>
    </source>
</evidence>
<reference evidence="3" key="1">
    <citation type="submission" date="2018-02" db="EMBL/GenBank/DDBJ databases">
        <authorList>
            <person name="Moore K."/>
            <person name="Momper L."/>
        </authorList>
    </citation>
    <scope>NUCLEOTIDE SEQUENCE [LARGE SCALE GENOMIC DNA]</scope>
    <source>
        <strain evidence="3">ULC18</strain>
    </source>
</reference>
<keyword evidence="1" id="KW-0812">Transmembrane</keyword>
<dbReference type="AlphaFoldDB" id="A0A2T1EQ72"/>
<proteinExistence type="predicted"/>
<name>A0A2T1EQ72_9CYAN</name>
<dbReference type="RefSeq" id="WP_106254578.1">
    <property type="nucleotide sequence ID" value="NZ_CAWNSW010000036.1"/>
</dbReference>
<keyword evidence="1" id="KW-1133">Transmembrane helix</keyword>
<protein>
    <submittedName>
        <fullName evidence="2">Uncharacterized protein</fullName>
    </submittedName>
</protein>
<feature type="transmembrane region" description="Helical" evidence="1">
    <location>
        <begin position="198"/>
        <end position="224"/>
    </location>
</feature>